<evidence type="ECO:0000256" key="2">
    <source>
        <dbReference type="ARBA" id="ARBA00023002"/>
    </source>
</evidence>
<dbReference type="PRINTS" id="PR00081">
    <property type="entry name" value="GDHRDH"/>
</dbReference>
<dbReference type="InterPro" id="IPR020904">
    <property type="entry name" value="Sc_DH/Rdtase_CS"/>
</dbReference>
<dbReference type="Pfam" id="PF13561">
    <property type="entry name" value="adh_short_C2"/>
    <property type="match status" value="1"/>
</dbReference>
<name>A0A8J3VWJ9_9ACTN</name>
<dbReference type="PANTHER" id="PTHR43639:SF1">
    <property type="entry name" value="SHORT-CHAIN DEHYDROGENASE_REDUCTASE FAMILY PROTEIN"/>
    <property type="match status" value="1"/>
</dbReference>
<dbReference type="SUPFAM" id="SSF51735">
    <property type="entry name" value="NAD(P)-binding Rossmann-fold domains"/>
    <property type="match status" value="1"/>
</dbReference>
<keyword evidence="4" id="KW-1185">Reference proteome</keyword>
<dbReference type="PANTHER" id="PTHR43639">
    <property type="entry name" value="OXIDOREDUCTASE, SHORT-CHAIN DEHYDROGENASE/REDUCTASE FAMILY (AFU_ORTHOLOGUE AFUA_5G02870)"/>
    <property type="match status" value="1"/>
</dbReference>
<proteinExistence type="inferred from homology"/>
<dbReference type="CDD" id="cd05233">
    <property type="entry name" value="SDR_c"/>
    <property type="match status" value="1"/>
</dbReference>
<dbReference type="InterPro" id="IPR002347">
    <property type="entry name" value="SDR_fam"/>
</dbReference>
<reference evidence="3" key="1">
    <citation type="submission" date="2021-01" db="EMBL/GenBank/DDBJ databases">
        <title>Whole genome shotgun sequence of Rugosimonospora africana NBRC 104875.</title>
        <authorList>
            <person name="Komaki H."/>
            <person name="Tamura T."/>
        </authorList>
    </citation>
    <scope>NUCLEOTIDE SEQUENCE</scope>
    <source>
        <strain evidence="3">NBRC 104875</strain>
    </source>
</reference>
<dbReference type="EMBL" id="BONZ01000109">
    <property type="protein sequence ID" value="GIH20936.1"/>
    <property type="molecule type" value="Genomic_DNA"/>
</dbReference>
<dbReference type="FunFam" id="3.40.50.720:FF:000084">
    <property type="entry name" value="Short-chain dehydrogenase reductase"/>
    <property type="match status" value="1"/>
</dbReference>
<evidence type="ECO:0000256" key="1">
    <source>
        <dbReference type="ARBA" id="ARBA00006484"/>
    </source>
</evidence>
<comment type="similarity">
    <text evidence="1">Belongs to the short-chain dehydrogenases/reductases (SDR) family.</text>
</comment>
<sequence>MSDPMGGDALRGRVALITGAGRGFGRAIAELFVDNGADVVLHYRTSAEGCAEVVERAGKRGVRAVVLQADLAEPAAARELAARAREELGPVDVLVNNAGVMRVGSFLGSTEEDWDAELDLNVRAALRVTRSVVPMMIERNYGKIINLSSQLALRGWGRGAVYAGTKGFLLTWTKSLAVELGRYRINVNALGPGSILTDMNREIFPDEQTIQRKAQELPLRRMGHPSDVAECALFLASPASDFMTGQMLGINGGSQM</sequence>
<protein>
    <submittedName>
        <fullName evidence="3">3-ketoacyl-ACP reductase</fullName>
    </submittedName>
</protein>
<dbReference type="Proteomes" id="UP000642748">
    <property type="component" value="Unassembled WGS sequence"/>
</dbReference>
<accession>A0A8J3VWJ9</accession>
<dbReference type="RefSeq" id="WP_203924343.1">
    <property type="nucleotide sequence ID" value="NZ_BONZ01000109.1"/>
</dbReference>
<evidence type="ECO:0000313" key="4">
    <source>
        <dbReference type="Proteomes" id="UP000642748"/>
    </source>
</evidence>
<gene>
    <name evidence="3" type="primary">fabG_12</name>
    <name evidence="3" type="ORF">Raf01_91080</name>
</gene>
<keyword evidence="2" id="KW-0560">Oxidoreductase</keyword>
<dbReference type="Gene3D" id="3.40.50.720">
    <property type="entry name" value="NAD(P)-binding Rossmann-like Domain"/>
    <property type="match status" value="1"/>
</dbReference>
<organism evidence="3 4">
    <name type="scientific">Rugosimonospora africana</name>
    <dbReference type="NCBI Taxonomy" id="556532"/>
    <lineage>
        <taxon>Bacteria</taxon>
        <taxon>Bacillati</taxon>
        <taxon>Actinomycetota</taxon>
        <taxon>Actinomycetes</taxon>
        <taxon>Micromonosporales</taxon>
        <taxon>Micromonosporaceae</taxon>
        <taxon>Rugosimonospora</taxon>
    </lineage>
</organism>
<comment type="caution">
    <text evidence="3">The sequence shown here is derived from an EMBL/GenBank/DDBJ whole genome shotgun (WGS) entry which is preliminary data.</text>
</comment>
<dbReference type="PROSITE" id="PS00061">
    <property type="entry name" value="ADH_SHORT"/>
    <property type="match status" value="1"/>
</dbReference>
<dbReference type="InterPro" id="IPR036291">
    <property type="entry name" value="NAD(P)-bd_dom_sf"/>
</dbReference>
<dbReference type="NCBIfam" id="NF005559">
    <property type="entry name" value="PRK07231.1"/>
    <property type="match status" value="1"/>
</dbReference>
<dbReference type="AlphaFoldDB" id="A0A8J3VWJ9"/>
<dbReference type="PRINTS" id="PR00080">
    <property type="entry name" value="SDRFAMILY"/>
</dbReference>
<evidence type="ECO:0000313" key="3">
    <source>
        <dbReference type="EMBL" id="GIH20936.1"/>
    </source>
</evidence>
<dbReference type="GO" id="GO:0016491">
    <property type="term" value="F:oxidoreductase activity"/>
    <property type="evidence" value="ECO:0007669"/>
    <property type="project" value="UniProtKB-KW"/>
</dbReference>